<reference evidence="2" key="1">
    <citation type="submission" date="2019-09" db="EMBL/GenBank/DDBJ databases">
        <authorList>
            <person name="Li J."/>
        </authorList>
    </citation>
    <scope>NUCLEOTIDE SEQUENCE [LARGE SCALE GENOMIC DNA]</scope>
    <source>
        <strain evidence="2">JCM 14732</strain>
    </source>
</reference>
<feature type="chain" id="PRO_5024422458" description="Sortase" evidence="1">
    <location>
        <begin position="28"/>
        <end position="174"/>
    </location>
</feature>
<name>A0A5M4FJS8_9ACTN</name>
<evidence type="ECO:0000256" key="1">
    <source>
        <dbReference type="SAM" id="SignalP"/>
    </source>
</evidence>
<feature type="signal peptide" evidence="1">
    <location>
        <begin position="1"/>
        <end position="27"/>
    </location>
</feature>
<dbReference type="EMBL" id="SDPQ02000001">
    <property type="protein sequence ID" value="KAA1400416.1"/>
    <property type="molecule type" value="Genomic_DNA"/>
</dbReference>
<dbReference type="RefSeq" id="WP_149688508.1">
    <property type="nucleotide sequence ID" value="NZ_SDPQ02000001.1"/>
</dbReference>
<evidence type="ECO:0000313" key="2">
    <source>
        <dbReference type="EMBL" id="KAA1400416.1"/>
    </source>
</evidence>
<evidence type="ECO:0000313" key="3">
    <source>
        <dbReference type="Proteomes" id="UP000380867"/>
    </source>
</evidence>
<keyword evidence="3" id="KW-1185">Reference proteome</keyword>
<accession>A0A5M4FJS8</accession>
<dbReference type="OrthoDB" id="3748209at2"/>
<keyword evidence="1" id="KW-0732">Signal</keyword>
<organism evidence="2 3">
    <name type="scientific">Aeromicrobium ginsengisoli</name>
    <dbReference type="NCBI Taxonomy" id="363867"/>
    <lineage>
        <taxon>Bacteria</taxon>
        <taxon>Bacillati</taxon>
        <taxon>Actinomycetota</taxon>
        <taxon>Actinomycetes</taxon>
        <taxon>Propionibacteriales</taxon>
        <taxon>Nocardioidaceae</taxon>
        <taxon>Aeromicrobium</taxon>
    </lineage>
</organism>
<sequence length="174" mass="18517">MKRILAALVVAATAVLAVTLLSSGSDAPTPSSGPTALQSATLDQVVRPAKPPKAKFVRTIFATSSLKRSEFMLDLCKGPIAVFVGDYRPRLIAEHDYCGGLAWIPKLGKGDAIKLSGDGVRDGTYVVKTIGHAPRNETKVRDLPHTDIVLQTCVSQNTMVLVGMDLFEPVTVTS</sequence>
<gene>
    <name evidence="2" type="ORF">ESP70_006760</name>
</gene>
<protein>
    <recommendedName>
        <fullName evidence="4">Sortase</fullName>
    </recommendedName>
</protein>
<comment type="caution">
    <text evidence="2">The sequence shown here is derived from an EMBL/GenBank/DDBJ whole genome shotgun (WGS) entry which is preliminary data.</text>
</comment>
<proteinExistence type="predicted"/>
<evidence type="ECO:0008006" key="4">
    <source>
        <dbReference type="Google" id="ProtNLM"/>
    </source>
</evidence>
<dbReference type="Proteomes" id="UP000380867">
    <property type="component" value="Unassembled WGS sequence"/>
</dbReference>
<dbReference type="AlphaFoldDB" id="A0A5M4FJS8"/>